<keyword evidence="3" id="KW-1185">Reference proteome</keyword>
<gene>
    <name evidence="2" type="ORF">NSK_007182</name>
</gene>
<evidence type="ECO:0000313" key="3">
    <source>
        <dbReference type="Proteomes" id="UP000355283"/>
    </source>
</evidence>
<dbReference type="Proteomes" id="UP000355283">
    <property type="component" value="Unassembled WGS sequence"/>
</dbReference>
<feature type="region of interest" description="Disordered" evidence="1">
    <location>
        <begin position="35"/>
        <end position="98"/>
    </location>
</feature>
<accession>A0A4D9CQR7</accession>
<protein>
    <submittedName>
        <fullName evidence="2">Uncharacterized protein</fullName>
    </submittedName>
</protein>
<evidence type="ECO:0000313" key="2">
    <source>
        <dbReference type="EMBL" id="TFJ81460.1"/>
    </source>
</evidence>
<reference evidence="2 3" key="1">
    <citation type="submission" date="2019-01" db="EMBL/GenBank/DDBJ databases">
        <title>Nuclear Genome Assembly of the Microalgal Biofuel strain Nannochloropsis salina CCMP1776.</title>
        <authorList>
            <person name="Hovde B."/>
        </authorList>
    </citation>
    <scope>NUCLEOTIDE SEQUENCE [LARGE SCALE GENOMIC DNA]</scope>
    <source>
        <strain evidence="2 3">CCMP1776</strain>
    </source>
</reference>
<name>A0A4D9CQR7_9STRA</name>
<organism evidence="2 3">
    <name type="scientific">Nannochloropsis salina CCMP1776</name>
    <dbReference type="NCBI Taxonomy" id="1027361"/>
    <lineage>
        <taxon>Eukaryota</taxon>
        <taxon>Sar</taxon>
        <taxon>Stramenopiles</taxon>
        <taxon>Ochrophyta</taxon>
        <taxon>Eustigmatophyceae</taxon>
        <taxon>Eustigmatales</taxon>
        <taxon>Monodopsidaceae</taxon>
        <taxon>Microchloropsis</taxon>
        <taxon>Microchloropsis salina</taxon>
    </lineage>
</organism>
<sequence>MSSVQAHPFGRRVQVAHAFCHPGAVAWSNTIHRDIARDGGEGGEEGGGEGGPRFFLSSAPPPASSQPIAPLDELPQASSLSQSLEEDEGEEGAGKLVAGEDKTCQHEGCFRRSRRPGQYCAKHGGGRCEWPGCLLMHTGKDGDRYFCRKHLGREDFMSLVCQQEMEEQRIGRCIAANVYIVPSTGAALPVASTVSPSGGSTRWSTYTLPLGGRKANFKRRNPLGGPDLLVPGAHLPYRRDRLCRELKCTYRVVLCERLVAEAETEEVEGKHPMGAGQGRNIVPPVECLRKRTEEGSPSVRVVLLPRPSFLFPPRVLFRPVPSPLRPAPKLPGLEDFPSLRPGGLIPS</sequence>
<evidence type="ECO:0000256" key="1">
    <source>
        <dbReference type="SAM" id="MobiDB-lite"/>
    </source>
</evidence>
<proteinExistence type="predicted"/>
<comment type="caution">
    <text evidence="2">The sequence shown here is derived from an EMBL/GenBank/DDBJ whole genome shotgun (WGS) entry which is preliminary data.</text>
</comment>
<dbReference type="AlphaFoldDB" id="A0A4D9CQR7"/>
<dbReference type="EMBL" id="SDOX01000127">
    <property type="protein sequence ID" value="TFJ81460.1"/>
    <property type="molecule type" value="Genomic_DNA"/>
</dbReference>